<evidence type="ECO:0000313" key="2">
    <source>
        <dbReference type="EMBL" id="KZO90509.1"/>
    </source>
</evidence>
<proteinExistence type="predicted"/>
<name>A0A167GFR1_CALVF</name>
<feature type="region of interest" description="Disordered" evidence="1">
    <location>
        <begin position="1"/>
        <end position="22"/>
    </location>
</feature>
<accession>A0A167GFR1</accession>
<dbReference type="EMBL" id="KV417340">
    <property type="protein sequence ID" value="KZO90509.1"/>
    <property type="molecule type" value="Genomic_DNA"/>
</dbReference>
<sequence>MPLDPDRRRPHAPRPSSRTQPPCAPASCFLISRSYCHTECGRRYALRLRYPVHMPVDAIARPIAPRHLSGSPCSRSRAPAARDTCRRARSPLSKKKNRTIVGDHITGPGSVSRSRGGWPALARCAVGLYRCRPHVVRSIKACTSLSPTTDFTNSLTTELSQQLFPMCELHLVTEVYPCDASADVTRPVQCVTAAHEHAWCPSSQWENRTRLGPMRREKVEKHPGCRECAAAGSTPKERGKKA</sequence>
<gene>
    <name evidence="2" type="ORF">CALVIDRAFT_392315</name>
</gene>
<feature type="region of interest" description="Disordered" evidence="1">
    <location>
        <begin position="68"/>
        <end position="93"/>
    </location>
</feature>
<protein>
    <submittedName>
        <fullName evidence="2">Uncharacterized protein</fullName>
    </submittedName>
</protein>
<evidence type="ECO:0000256" key="1">
    <source>
        <dbReference type="SAM" id="MobiDB-lite"/>
    </source>
</evidence>
<reference evidence="2 3" key="1">
    <citation type="journal article" date="2016" name="Mol. Biol. Evol.">
        <title>Comparative Genomics of Early-Diverging Mushroom-Forming Fungi Provides Insights into the Origins of Lignocellulose Decay Capabilities.</title>
        <authorList>
            <person name="Nagy L.G."/>
            <person name="Riley R."/>
            <person name="Tritt A."/>
            <person name="Adam C."/>
            <person name="Daum C."/>
            <person name="Floudas D."/>
            <person name="Sun H."/>
            <person name="Yadav J.S."/>
            <person name="Pangilinan J."/>
            <person name="Larsson K.H."/>
            <person name="Matsuura K."/>
            <person name="Barry K."/>
            <person name="Labutti K."/>
            <person name="Kuo R."/>
            <person name="Ohm R.A."/>
            <person name="Bhattacharya S.S."/>
            <person name="Shirouzu T."/>
            <person name="Yoshinaga Y."/>
            <person name="Martin F.M."/>
            <person name="Grigoriev I.V."/>
            <person name="Hibbett D.S."/>
        </authorList>
    </citation>
    <scope>NUCLEOTIDE SEQUENCE [LARGE SCALE GENOMIC DNA]</scope>
    <source>
        <strain evidence="2 3">TUFC12733</strain>
    </source>
</reference>
<dbReference type="Proteomes" id="UP000076738">
    <property type="component" value="Unassembled WGS sequence"/>
</dbReference>
<dbReference type="AlphaFoldDB" id="A0A167GFR1"/>
<keyword evidence="3" id="KW-1185">Reference proteome</keyword>
<evidence type="ECO:0000313" key="3">
    <source>
        <dbReference type="Proteomes" id="UP000076738"/>
    </source>
</evidence>
<organism evidence="2 3">
    <name type="scientific">Calocera viscosa (strain TUFC12733)</name>
    <dbReference type="NCBI Taxonomy" id="1330018"/>
    <lineage>
        <taxon>Eukaryota</taxon>
        <taxon>Fungi</taxon>
        <taxon>Dikarya</taxon>
        <taxon>Basidiomycota</taxon>
        <taxon>Agaricomycotina</taxon>
        <taxon>Dacrymycetes</taxon>
        <taxon>Dacrymycetales</taxon>
        <taxon>Dacrymycetaceae</taxon>
        <taxon>Calocera</taxon>
    </lineage>
</organism>